<feature type="region of interest" description="Disordered" evidence="1">
    <location>
        <begin position="1"/>
        <end position="68"/>
    </location>
</feature>
<evidence type="ECO:0000313" key="2">
    <source>
        <dbReference type="EMBL" id="OMP01068.1"/>
    </source>
</evidence>
<name>A0A1R3K244_9ROSI</name>
<dbReference type="Proteomes" id="UP000187203">
    <property type="component" value="Unassembled WGS sequence"/>
</dbReference>
<dbReference type="AlphaFoldDB" id="A0A1R3K244"/>
<keyword evidence="3" id="KW-1185">Reference proteome</keyword>
<dbReference type="EMBL" id="AWUE01014846">
    <property type="protein sequence ID" value="OMP01068.1"/>
    <property type="molecule type" value="Genomic_DNA"/>
</dbReference>
<protein>
    <submittedName>
        <fullName evidence="2">Uncharacterized protein</fullName>
    </submittedName>
</protein>
<evidence type="ECO:0000256" key="1">
    <source>
        <dbReference type="SAM" id="MobiDB-lite"/>
    </source>
</evidence>
<evidence type="ECO:0000313" key="3">
    <source>
        <dbReference type="Proteomes" id="UP000187203"/>
    </source>
</evidence>
<organism evidence="2 3">
    <name type="scientific">Corchorus olitorius</name>
    <dbReference type="NCBI Taxonomy" id="93759"/>
    <lineage>
        <taxon>Eukaryota</taxon>
        <taxon>Viridiplantae</taxon>
        <taxon>Streptophyta</taxon>
        <taxon>Embryophyta</taxon>
        <taxon>Tracheophyta</taxon>
        <taxon>Spermatophyta</taxon>
        <taxon>Magnoliopsida</taxon>
        <taxon>eudicotyledons</taxon>
        <taxon>Gunneridae</taxon>
        <taxon>Pentapetalae</taxon>
        <taxon>rosids</taxon>
        <taxon>malvids</taxon>
        <taxon>Malvales</taxon>
        <taxon>Malvaceae</taxon>
        <taxon>Grewioideae</taxon>
        <taxon>Apeibeae</taxon>
        <taxon>Corchorus</taxon>
    </lineage>
</organism>
<reference evidence="3" key="1">
    <citation type="submission" date="2013-09" db="EMBL/GenBank/DDBJ databases">
        <title>Corchorus olitorius genome sequencing.</title>
        <authorList>
            <person name="Alam M."/>
            <person name="Haque M.S."/>
            <person name="Islam M.S."/>
            <person name="Emdad E.M."/>
            <person name="Islam M.M."/>
            <person name="Ahmed B."/>
            <person name="Halim A."/>
            <person name="Hossen Q.M.M."/>
            <person name="Hossain M.Z."/>
            <person name="Ahmed R."/>
            <person name="Khan M.M."/>
            <person name="Islam R."/>
            <person name="Rashid M.M."/>
            <person name="Khan S.A."/>
            <person name="Rahman M.S."/>
            <person name="Alam M."/>
            <person name="Yahiya A.S."/>
            <person name="Khan M.S."/>
            <person name="Azam M.S."/>
            <person name="Haque T."/>
            <person name="Lashkar M.Z.H."/>
            <person name="Akhand A.I."/>
            <person name="Morshed G."/>
            <person name="Roy S."/>
            <person name="Uddin K.S."/>
            <person name="Rabeya T."/>
            <person name="Hossain A.S."/>
            <person name="Chowdhury A."/>
            <person name="Snigdha A.R."/>
            <person name="Mortoza M.S."/>
            <person name="Matin S.A."/>
            <person name="Hoque S.M.E."/>
            <person name="Islam M.K."/>
            <person name="Roy D.K."/>
            <person name="Haider R."/>
            <person name="Moosa M.M."/>
            <person name="Elias S.M."/>
            <person name="Hasan A.M."/>
            <person name="Jahan S."/>
            <person name="Shafiuddin M."/>
            <person name="Mahmood N."/>
            <person name="Shommy N.S."/>
        </authorList>
    </citation>
    <scope>NUCLEOTIDE SEQUENCE [LARGE SCALE GENOMIC DNA]</scope>
    <source>
        <strain evidence="3">cv. O-4</strain>
    </source>
</reference>
<accession>A0A1R3K244</accession>
<proteinExistence type="predicted"/>
<gene>
    <name evidence="2" type="ORF">COLO4_12186</name>
</gene>
<comment type="caution">
    <text evidence="2">The sequence shown here is derived from an EMBL/GenBank/DDBJ whole genome shotgun (WGS) entry which is preliminary data.</text>
</comment>
<feature type="compositionally biased region" description="Low complexity" evidence="1">
    <location>
        <begin position="42"/>
        <end position="52"/>
    </location>
</feature>
<sequence length="68" mass="7743">MSLPRAALPELSRSFDKSQNLQIGSSRCRELRPQPRIPQRSLNLTETPNNRTPRPRLPFSDLGQSTVE</sequence>